<dbReference type="SUPFAM" id="SSF51261">
    <property type="entry name" value="Duplicated hybrid motif"/>
    <property type="match status" value="1"/>
</dbReference>
<dbReference type="Pfam" id="PF01476">
    <property type="entry name" value="LysM"/>
    <property type="match status" value="1"/>
</dbReference>
<evidence type="ECO:0000259" key="3">
    <source>
        <dbReference type="PROSITE" id="PS51782"/>
    </source>
</evidence>
<dbReference type="InterPro" id="IPR050570">
    <property type="entry name" value="Cell_wall_metabolism_enzyme"/>
</dbReference>
<dbReference type="PANTHER" id="PTHR21666">
    <property type="entry name" value="PEPTIDASE-RELATED"/>
    <property type="match status" value="1"/>
</dbReference>
<dbReference type="RefSeq" id="WP_380026285.1">
    <property type="nucleotide sequence ID" value="NZ_JBHSHC010000099.1"/>
</dbReference>
<keyword evidence="5" id="KW-1185">Reference proteome</keyword>
<dbReference type="Pfam" id="PF07501">
    <property type="entry name" value="G5"/>
    <property type="match status" value="1"/>
</dbReference>
<dbReference type="SMART" id="SM01208">
    <property type="entry name" value="G5"/>
    <property type="match status" value="1"/>
</dbReference>
<dbReference type="Gene3D" id="3.10.350.10">
    <property type="entry name" value="LysM domain"/>
    <property type="match status" value="1"/>
</dbReference>
<dbReference type="InterPro" id="IPR018392">
    <property type="entry name" value="LysM"/>
</dbReference>
<dbReference type="SMART" id="SM00257">
    <property type="entry name" value="LysM"/>
    <property type="match status" value="1"/>
</dbReference>
<evidence type="ECO:0000313" key="5">
    <source>
        <dbReference type="Proteomes" id="UP001596002"/>
    </source>
</evidence>
<evidence type="ECO:0000256" key="1">
    <source>
        <dbReference type="ARBA" id="ARBA00022729"/>
    </source>
</evidence>
<dbReference type="PROSITE" id="PS51109">
    <property type="entry name" value="G5"/>
    <property type="match status" value="1"/>
</dbReference>
<proteinExistence type="predicted"/>
<reference evidence="5" key="1">
    <citation type="journal article" date="2019" name="Int. J. Syst. Evol. Microbiol.">
        <title>The Global Catalogue of Microorganisms (GCM) 10K type strain sequencing project: providing services to taxonomists for standard genome sequencing and annotation.</title>
        <authorList>
            <consortium name="The Broad Institute Genomics Platform"/>
            <consortium name="The Broad Institute Genome Sequencing Center for Infectious Disease"/>
            <person name="Wu L."/>
            <person name="Ma J."/>
        </authorList>
    </citation>
    <scope>NUCLEOTIDE SEQUENCE [LARGE SCALE GENOMIC DNA]</scope>
    <source>
        <strain evidence="5">WYCCWR 12678</strain>
    </source>
</reference>
<dbReference type="Gene3D" id="2.20.230.10">
    <property type="entry name" value="Resuscitation-promoting factor rpfb"/>
    <property type="match status" value="1"/>
</dbReference>
<dbReference type="Pfam" id="PF01551">
    <property type="entry name" value="Peptidase_M23"/>
    <property type="match status" value="1"/>
</dbReference>
<dbReference type="Proteomes" id="UP001596002">
    <property type="component" value="Unassembled WGS sequence"/>
</dbReference>
<dbReference type="CDD" id="cd12797">
    <property type="entry name" value="M23_peptidase"/>
    <property type="match status" value="1"/>
</dbReference>
<dbReference type="InterPro" id="IPR036779">
    <property type="entry name" value="LysM_dom_sf"/>
</dbReference>
<dbReference type="InterPro" id="IPR016047">
    <property type="entry name" value="M23ase_b-sheet_dom"/>
</dbReference>
<evidence type="ECO:0000259" key="2">
    <source>
        <dbReference type="PROSITE" id="PS51109"/>
    </source>
</evidence>
<keyword evidence="1" id="KW-0732">Signal</keyword>
<dbReference type="SUPFAM" id="SSF54106">
    <property type="entry name" value="LysM domain"/>
    <property type="match status" value="1"/>
</dbReference>
<feature type="domain" description="G5" evidence="2">
    <location>
        <begin position="273"/>
        <end position="353"/>
    </location>
</feature>
<evidence type="ECO:0000313" key="4">
    <source>
        <dbReference type="EMBL" id="MFC4768331.1"/>
    </source>
</evidence>
<dbReference type="PANTHER" id="PTHR21666:SF270">
    <property type="entry name" value="MUREIN HYDROLASE ACTIVATOR ENVC"/>
    <property type="match status" value="1"/>
</dbReference>
<dbReference type="InterPro" id="IPR011055">
    <property type="entry name" value="Dup_hybrid_motif"/>
</dbReference>
<comment type="caution">
    <text evidence="4">The sequence shown here is derived from an EMBL/GenBank/DDBJ whole genome shotgun (WGS) entry which is preliminary data.</text>
</comment>
<protein>
    <submittedName>
        <fullName evidence="4">Peptidoglycan DD-metalloendopeptidase family protein</fullName>
    </submittedName>
</protein>
<feature type="domain" description="LysM" evidence="3">
    <location>
        <begin position="221"/>
        <end position="266"/>
    </location>
</feature>
<gene>
    <name evidence="4" type="ORF">ACFO8Q_13335</name>
</gene>
<name>A0ABV9Q1E5_9BACL</name>
<accession>A0ABV9Q1E5</accession>
<organism evidence="4 5">
    <name type="scientific">Effusibacillus consociatus</name>
    <dbReference type="NCBI Taxonomy" id="1117041"/>
    <lineage>
        <taxon>Bacteria</taxon>
        <taxon>Bacillati</taxon>
        <taxon>Bacillota</taxon>
        <taxon>Bacilli</taxon>
        <taxon>Bacillales</taxon>
        <taxon>Alicyclobacillaceae</taxon>
        <taxon>Effusibacillus</taxon>
    </lineage>
</organism>
<dbReference type="Gene3D" id="2.70.70.10">
    <property type="entry name" value="Glucose Permease (Domain IIA)"/>
    <property type="match status" value="1"/>
</dbReference>
<dbReference type="EMBL" id="JBHSHC010000099">
    <property type="protein sequence ID" value="MFC4768331.1"/>
    <property type="molecule type" value="Genomic_DNA"/>
</dbReference>
<sequence length="480" mass="52364">MAELQTGWHTHLRSIAVANKEYTIEQLSQMDTKNIVRQIKEQVSKTFTVRKTAAVVVLVALTTFGALAIQESVGKTDLYYKVYVDGQYVGDVKDPNFVYDKIASLGDKLQVSVSLVPVHQRLAGGTSEAEVSFAMNEAVNPHVQAIMIRVDGQDVAAVKDMATAKATIEKIKAKFASGDKAVKEVKIMQTIDFQTMRVNRDEVRSLESAAAILLEGREKPKKYLVSRGESLWTIAAKNQTTVDKLKAANPEIANENALQEGQEIAINSVEPFVTVEVVEEITRTVPIEYETQYRDDASLNKGEQRVITEGQAGEKTQKVQIRKKNGNVYAEIVLSEQVVKEKTDKVILRGTKVPTEVSGDWAWPVASRTISSTYGEWRGSSQHFAIDISAPIGTAVYASNNGRVVFAGWDGGYGNVIRISHGNGVVSVYGHLSSIKVSVGQQVEKGTVIGGVGSTGNSTGPHLHYEVLVNGVRVNPAPYM</sequence>
<dbReference type="InterPro" id="IPR011098">
    <property type="entry name" value="G5_dom"/>
</dbReference>
<dbReference type="PROSITE" id="PS51782">
    <property type="entry name" value="LYSM"/>
    <property type="match status" value="1"/>
</dbReference>
<dbReference type="CDD" id="cd00118">
    <property type="entry name" value="LysM"/>
    <property type="match status" value="1"/>
</dbReference>